<dbReference type="Proteomes" id="UP000198990">
    <property type="component" value="Unassembled WGS sequence"/>
</dbReference>
<keyword evidence="4" id="KW-1185">Reference proteome</keyword>
<evidence type="ECO:0000259" key="2">
    <source>
        <dbReference type="Pfam" id="PF06724"/>
    </source>
</evidence>
<feature type="transmembrane region" description="Helical" evidence="1">
    <location>
        <begin position="52"/>
        <end position="74"/>
    </location>
</feature>
<feature type="domain" description="DUF1206" evidence="2">
    <location>
        <begin position="188"/>
        <end position="260"/>
    </location>
</feature>
<organism evidence="3 4">
    <name type="scientific">Maribacter orientalis</name>
    <dbReference type="NCBI Taxonomy" id="228957"/>
    <lineage>
        <taxon>Bacteria</taxon>
        <taxon>Pseudomonadati</taxon>
        <taxon>Bacteroidota</taxon>
        <taxon>Flavobacteriia</taxon>
        <taxon>Flavobacteriales</taxon>
        <taxon>Flavobacteriaceae</taxon>
        <taxon>Maribacter</taxon>
    </lineage>
</organism>
<reference evidence="4" key="1">
    <citation type="submission" date="2016-10" db="EMBL/GenBank/DDBJ databases">
        <authorList>
            <person name="Varghese N."/>
            <person name="Submissions S."/>
        </authorList>
    </citation>
    <scope>NUCLEOTIDE SEQUENCE [LARGE SCALE GENOMIC DNA]</scope>
    <source>
        <strain evidence="4">DSM 16471</strain>
    </source>
</reference>
<feature type="transmembrane region" description="Helical" evidence="1">
    <location>
        <begin position="185"/>
        <end position="205"/>
    </location>
</feature>
<sequence>MDLKFKRVAVLGFISKGIVYSLTGLLALFSAFNMGGQKAGKLAVIDYLENKPLGNVLIFILGLGLICYSIWRIFESLNDPEKIGNDIKGIIKRIGFFISGCIYGSIGLMSIIDALNLISLLKSNSSSTNSLLTGTTGVFIVMVIGAGLLGKGIYQFVKVYKSNFLHKFDMKSIPAMAKREYIKKIGYVGLISRGVVTLIISFFFLKAGLTLHDASSENVKGTAEAFSFIQEQPFGKWLLGAVAIGMVCYGIFMFSTAAYRKFDT</sequence>
<name>A0A1H7HS25_9FLAO</name>
<dbReference type="Pfam" id="PF06724">
    <property type="entry name" value="DUF1206"/>
    <property type="match status" value="3"/>
</dbReference>
<evidence type="ECO:0000313" key="4">
    <source>
        <dbReference type="Proteomes" id="UP000198990"/>
    </source>
</evidence>
<feature type="transmembrane region" description="Helical" evidence="1">
    <location>
        <begin position="94"/>
        <end position="118"/>
    </location>
</feature>
<dbReference type="AlphaFoldDB" id="A0A1H7HS25"/>
<feature type="transmembrane region" description="Helical" evidence="1">
    <location>
        <begin position="237"/>
        <end position="259"/>
    </location>
</feature>
<proteinExistence type="predicted"/>
<feature type="transmembrane region" description="Helical" evidence="1">
    <location>
        <begin position="138"/>
        <end position="157"/>
    </location>
</feature>
<protein>
    <recommendedName>
        <fullName evidence="2">DUF1206 domain-containing protein</fullName>
    </recommendedName>
</protein>
<dbReference type="RefSeq" id="WP_177170911.1">
    <property type="nucleotide sequence ID" value="NZ_FNZN01000001.1"/>
</dbReference>
<feature type="transmembrane region" description="Helical" evidence="1">
    <location>
        <begin position="9"/>
        <end position="32"/>
    </location>
</feature>
<dbReference type="EMBL" id="FNZN01000001">
    <property type="protein sequence ID" value="SEK51820.1"/>
    <property type="molecule type" value="Genomic_DNA"/>
</dbReference>
<feature type="domain" description="DUF1206" evidence="2">
    <location>
        <begin position="94"/>
        <end position="160"/>
    </location>
</feature>
<dbReference type="STRING" id="228957.SAMN04488008_101627"/>
<evidence type="ECO:0000313" key="3">
    <source>
        <dbReference type="EMBL" id="SEK51820.1"/>
    </source>
</evidence>
<accession>A0A1H7HS25</accession>
<dbReference type="InterPro" id="IPR009597">
    <property type="entry name" value="DUF1206"/>
</dbReference>
<keyword evidence="1" id="KW-1133">Transmembrane helix</keyword>
<keyword evidence="1" id="KW-0812">Transmembrane</keyword>
<feature type="domain" description="DUF1206" evidence="2">
    <location>
        <begin position="11"/>
        <end position="76"/>
    </location>
</feature>
<gene>
    <name evidence="3" type="ORF">SAMN04488008_101627</name>
</gene>
<keyword evidence="1" id="KW-0472">Membrane</keyword>
<evidence type="ECO:0000256" key="1">
    <source>
        <dbReference type="SAM" id="Phobius"/>
    </source>
</evidence>